<dbReference type="Pfam" id="PF04770">
    <property type="entry name" value="ZF-HD_dimer"/>
    <property type="match status" value="1"/>
</dbReference>
<dbReference type="GO" id="GO:0005634">
    <property type="term" value="C:nucleus"/>
    <property type="evidence" value="ECO:0007669"/>
    <property type="project" value="UniProtKB-SubCell"/>
</dbReference>
<evidence type="ECO:0000256" key="6">
    <source>
        <dbReference type="ARBA" id="ARBA00023125"/>
    </source>
</evidence>
<sequence>MDGHNMLLDFSSSQFTEPDAIRFLHEVSMAQLKSQVVNDSSDSRDGMPPTHHIIANAGHFWTPDEINNVADDNLKGENNQIDMEKPMHTRYRECMKNHAAALGRHSVDGCGDFIPSGSEGLDAFKCAACSCHRNFHRKEIQGSVEGCMACGKDLKRPPTPAQLVIAHAPTSTGDGNMLPLNHAVLHKKKRHRTIFTLEQKEKMFYFAESLGWKILKHDEECVQSFCDDVGVSRRIFRVWMHNHKHTMKRK</sequence>
<evidence type="ECO:0000313" key="12">
    <source>
        <dbReference type="Proteomes" id="UP000886520"/>
    </source>
</evidence>
<dbReference type="EMBL" id="JABFUD020000025">
    <property type="protein sequence ID" value="KAI5059768.1"/>
    <property type="molecule type" value="Genomic_DNA"/>
</dbReference>
<organism evidence="11 12">
    <name type="scientific">Adiantum capillus-veneris</name>
    <name type="common">Maidenhair fern</name>
    <dbReference type="NCBI Taxonomy" id="13818"/>
    <lineage>
        <taxon>Eukaryota</taxon>
        <taxon>Viridiplantae</taxon>
        <taxon>Streptophyta</taxon>
        <taxon>Embryophyta</taxon>
        <taxon>Tracheophyta</taxon>
        <taxon>Polypodiopsida</taxon>
        <taxon>Polypodiidae</taxon>
        <taxon>Polypodiales</taxon>
        <taxon>Pteridineae</taxon>
        <taxon>Pteridaceae</taxon>
        <taxon>Vittarioideae</taxon>
        <taxon>Adiantum</taxon>
    </lineage>
</organism>
<proteinExistence type="predicted"/>
<dbReference type="InterPro" id="IPR009057">
    <property type="entry name" value="Homeodomain-like_sf"/>
</dbReference>
<keyword evidence="3" id="KW-0863">Zinc-finger</keyword>
<dbReference type="GO" id="GO:0000976">
    <property type="term" value="F:transcription cis-regulatory region binding"/>
    <property type="evidence" value="ECO:0007669"/>
    <property type="project" value="TreeGrafter"/>
</dbReference>
<dbReference type="PANTHER" id="PTHR31948">
    <property type="entry name" value="ZINC-FINGER HOMEODOMAIN PROTEIN 2"/>
    <property type="match status" value="1"/>
</dbReference>
<dbReference type="Gene3D" id="1.10.10.60">
    <property type="entry name" value="Homeodomain-like"/>
    <property type="match status" value="1"/>
</dbReference>
<evidence type="ECO:0000313" key="11">
    <source>
        <dbReference type="EMBL" id="KAI5059768.1"/>
    </source>
</evidence>
<evidence type="ECO:0000256" key="2">
    <source>
        <dbReference type="ARBA" id="ARBA00022723"/>
    </source>
</evidence>
<keyword evidence="8" id="KW-0804">Transcription</keyword>
<dbReference type="NCBIfam" id="TIGR01566">
    <property type="entry name" value="ZF_HD_prot_N"/>
    <property type="match status" value="1"/>
</dbReference>
<feature type="domain" description="ZF-HD dimerization-type" evidence="10">
    <location>
        <begin position="91"/>
        <end position="139"/>
    </location>
</feature>
<dbReference type="InterPro" id="IPR006455">
    <property type="entry name" value="Homeodomain_ZF_HD"/>
</dbReference>
<dbReference type="PROSITE" id="PS51523">
    <property type="entry name" value="ZF_HD_DIMER"/>
    <property type="match status" value="1"/>
</dbReference>
<keyword evidence="4" id="KW-0862">Zinc</keyword>
<keyword evidence="2" id="KW-0479">Metal-binding</keyword>
<dbReference type="InterPro" id="IPR006456">
    <property type="entry name" value="ZF_HD_homeobox_Cys/His_dimer"/>
</dbReference>
<keyword evidence="7" id="KW-0371">Homeobox</keyword>
<dbReference type="PANTHER" id="PTHR31948:SF140">
    <property type="entry name" value="ZINC-FINGER HOMEODOMAIN PROTEIN 2"/>
    <property type="match status" value="1"/>
</dbReference>
<dbReference type="NCBIfam" id="TIGR01565">
    <property type="entry name" value="homeo_ZF_HD"/>
    <property type="match status" value="1"/>
</dbReference>
<dbReference type="OrthoDB" id="1910053at2759"/>
<evidence type="ECO:0000256" key="8">
    <source>
        <dbReference type="ARBA" id="ARBA00023163"/>
    </source>
</evidence>
<protein>
    <recommendedName>
        <fullName evidence="10">ZF-HD dimerization-type domain-containing protein</fullName>
    </recommendedName>
</protein>
<gene>
    <name evidence="11" type="ORF">GOP47_0026087</name>
</gene>
<keyword evidence="5" id="KW-0805">Transcription regulation</keyword>
<dbReference type="GO" id="GO:0050793">
    <property type="term" value="P:regulation of developmental process"/>
    <property type="evidence" value="ECO:0007669"/>
    <property type="project" value="TreeGrafter"/>
</dbReference>
<dbReference type="SUPFAM" id="SSF46689">
    <property type="entry name" value="Homeodomain-like"/>
    <property type="match status" value="1"/>
</dbReference>
<dbReference type="Proteomes" id="UP000886520">
    <property type="component" value="Chromosome 25"/>
</dbReference>
<accession>A0A9D4Z2M4</accession>
<dbReference type="GO" id="GO:0008270">
    <property type="term" value="F:zinc ion binding"/>
    <property type="evidence" value="ECO:0007669"/>
    <property type="project" value="UniProtKB-KW"/>
</dbReference>
<name>A0A9D4Z2M4_ADICA</name>
<evidence type="ECO:0000256" key="1">
    <source>
        <dbReference type="ARBA" id="ARBA00004123"/>
    </source>
</evidence>
<comment type="subcellular location">
    <subcellularLocation>
        <location evidence="1">Nucleus</location>
    </subcellularLocation>
</comment>
<reference evidence="11" key="1">
    <citation type="submission" date="2021-01" db="EMBL/GenBank/DDBJ databases">
        <title>Adiantum capillus-veneris genome.</title>
        <authorList>
            <person name="Fang Y."/>
            <person name="Liao Q."/>
        </authorList>
    </citation>
    <scope>NUCLEOTIDE SEQUENCE</scope>
    <source>
        <strain evidence="11">H3</strain>
        <tissue evidence="11">Leaf</tissue>
    </source>
</reference>
<dbReference type="GO" id="GO:0003700">
    <property type="term" value="F:DNA-binding transcription factor activity"/>
    <property type="evidence" value="ECO:0007669"/>
    <property type="project" value="TreeGrafter"/>
</dbReference>
<evidence type="ECO:0000256" key="5">
    <source>
        <dbReference type="ARBA" id="ARBA00023015"/>
    </source>
</evidence>
<keyword evidence="9" id="KW-0539">Nucleus</keyword>
<comment type="caution">
    <text evidence="11">The sequence shown here is derived from an EMBL/GenBank/DDBJ whole genome shotgun (WGS) entry which is preliminary data.</text>
</comment>
<keyword evidence="12" id="KW-1185">Reference proteome</keyword>
<evidence type="ECO:0000259" key="10">
    <source>
        <dbReference type="PROSITE" id="PS51523"/>
    </source>
</evidence>
<evidence type="ECO:0000256" key="3">
    <source>
        <dbReference type="ARBA" id="ARBA00022771"/>
    </source>
</evidence>
<keyword evidence="6" id="KW-0238">DNA-binding</keyword>
<evidence type="ECO:0000256" key="4">
    <source>
        <dbReference type="ARBA" id="ARBA00022833"/>
    </source>
</evidence>
<dbReference type="AlphaFoldDB" id="A0A9D4Z2M4"/>
<evidence type="ECO:0000256" key="9">
    <source>
        <dbReference type="ARBA" id="ARBA00023242"/>
    </source>
</evidence>
<evidence type="ECO:0000256" key="7">
    <source>
        <dbReference type="ARBA" id="ARBA00023155"/>
    </source>
</evidence>